<feature type="transmembrane region" description="Helical" evidence="6">
    <location>
        <begin position="178"/>
        <end position="209"/>
    </location>
</feature>
<evidence type="ECO:0000256" key="6">
    <source>
        <dbReference type="RuleBase" id="RU362115"/>
    </source>
</evidence>
<keyword evidence="6" id="KW-0645">Protease</keyword>
<name>A0A8T0KKX5_PHAAN</name>
<keyword evidence="3 6" id="KW-0812">Transmembrane</keyword>
<dbReference type="Pfam" id="PF01694">
    <property type="entry name" value="Rhomboid"/>
    <property type="match status" value="1"/>
</dbReference>
<dbReference type="GO" id="GO:0016020">
    <property type="term" value="C:membrane"/>
    <property type="evidence" value="ECO:0007669"/>
    <property type="project" value="UniProtKB-SubCell"/>
</dbReference>
<dbReference type="PANTHER" id="PTHR22936:SF75">
    <property type="entry name" value="RHOMBOID-LIKE PROTEIN 8"/>
    <property type="match status" value="1"/>
</dbReference>
<keyword evidence="6" id="KW-0720">Serine protease</keyword>
<proteinExistence type="inferred from homology"/>
<keyword evidence="5 6" id="KW-0472">Membrane</keyword>
<sequence>MAESLERIDVKLSPAPDARMPLMKSKGGRRQGDTWVVSVFVIIHIGVFIATMLVNDCWTNSHGDCLLQTLGRFSFQPLPENPLLGPSQSKLDEMGALRWILLTEQHQTWRLFTFPFLHGGLFHLLLNLSSIVYVGVRLEREFGPIRIGIIYALSAFVGGLVASLFLRNTPAVGASGPLYGLLGTLLSELISAIATLVFVFVCNFVLGFLPYVDNFASTGGFISGFLLGSVFLLSPQLQPVAPNKGGIVEYGVKSYINLKLKKKLDRPVLRIVSLILFGLLLAGCLVVVLHGININSYCTWCPYVDCIPFTSWHCKDTEASYNGEQCSADNDLYREWQLQAVSEYAPAAAAAAAAAATRIRCLRITKPRSIK</sequence>
<dbReference type="GO" id="GO:0006508">
    <property type="term" value="P:proteolysis"/>
    <property type="evidence" value="ECO:0007669"/>
    <property type="project" value="UniProtKB-KW"/>
</dbReference>
<comment type="similarity">
    <text evidence="2 6">Belongs to the peptidase S54 family.</text>
</comment>
<dbReference type="GO" id="GO:0004252">
    <property type="term" value="F:serine-type endopeptidase activity"/>
    <property type="evidence" value="ECO:0007669"/>
    <property type="project" value="InterPro"/>
</dbReference>
<evidence type="ECO:0000256" key="3">
    <source>
        <dbReference type="ARBA" id="ARBA00022692"/>
    </source>
</evidence>
<keyword evidence="6" id="KW-0378">Hydrolase</keyword>
<comment type="caution">
    <text evidence="8">The sequence shown here is derived from an EMBL/GenBank/DDBJ whole genome shotgun (WGS) entry which is preliminary data.</text>
</comment>
<gene>
    <name evidence="8" type="ORF">HKW66_Vig0102380</name>
</gene>
<comment type="caution">
    <text evidence="6">Lacks conserved residue(s) required for the propagation of feature annotation.</text>
</comment>
<dbReference type="PANTHER" id="PTHR22936">
    <property type="entry name" value="RHOMBOID-RELATED"/>
    <property type="match status" value="1"/>
</dbReference>
<dbReference type="InterPro" id="IPR022764">
    <property type="entry name" value="Peptidase_S54_rhomboid_dom"/>
</dbReference>
<dbReference type="InterPro" id="IPR035952">
    <property type="entry name" value="Rhomboid-like_sf"/>
</dbReference>
<feature type="domain" description="Peptidase S54 rhomboid" evidence="7">
    <location>
        <begin position="106"/>
        <end position="232"/>
    </location>
</feature>
<feature type="transmembrane region" description="Helical" evidence="6">
    <location>
        <begin position="215"/>
        <end position="234"/>
    </location>
</feature>
<dbReference type="Gene3D" id="1.20.1540.10">
    <property type="entry name" value="Rhomboid-like"/>
    <property type="match status" value="1"/>
</dbReference>
<feature type="transmembrane region" description="Helical" evidence="6">
    <location>
        <begin position="35"/>
        <end position="54"/>
    </location>
</feature>
<feature type="transmembrane region" description="Helical" evidence="6">
    <location>
        <begin position="148"/>
        <end position="166"/>
    </location>
</feature>
<evidence type="ECO:0000259" key="7">
    <source>
        <dbReference type="Pfam" id="PF01694"/>
    </source>
</evidence>
<evidence type="ECO:0000313" key="9">
    <source>
        <dbReference type="Proteomes" id="UP000743370"/>
    </source>
</evidence>
<comment type="subcellular location">
    <subcellularLocation>
        <location evidence="1 6">Membrane</location>
        <topology evidence="1 6">Multi-pass membrane protein</topology>
    </subcellularLocation>
</comment>
<feature type="transmembrane region" description="Helical" evidence="6">
    <location>
        <begin position="116"/>
        <end position="136"/>
    </location>
</feature>
<keyword evidence="4 6" id="KW-1133">Transmembrane helix</keyword>
<evidence type="ECO:0000256" key="5">
    <source>
        <dbReference type="ARBA" id="ARBA00023136"/>
    </source>
</evidence>
<protein>
    <recommendedName>
        <fullName evidence="6">RHOMBOID-like protein</fullName>
        <ecNumber evidence="6">3.4.21.105</ecNumber>
    </recommendedName>
</protein>
<dbReference type="EC" id="3.4.21.105" evidence="6"/>
<evidence type="ECO:0000313" key="8">
    <source>
        <dbReference type="EMBL" id="KAG2399908.1"/>
    </source>
</evidence>
<organism evidence="8 9">
    <name type="scientific">Phaseolus angularis</name>
    <name type="common">Azuki bean</name>
    <name type="synonym">Vigna angularis</name>
    <dbReference type="NCBI Taxonomy" id="3914"/>
    <lineage>
        <taxon>Eukaryota</taxon>
        <taxon>Viridiplantae</taxon>
        <taxon>Streptophyta</taxon>
        <taxon>Embryophyta</taxon>
        <taxon>Tracheophyta</taxon>
        <taxon>Spermatophyta</taxon>
        <taxon>Magnoliopsida</taxon>
        <taxon>eudicotyledons</taxon>
        <taxon>Gunneridae</taxon>
        <taxon>Pentapetalae</taxon>
        <taxon>rosids</taxon>
        <taxon>fabids</taxon>
        <taxon>Fabales</taxon>
        <taxon>Fabaceae</taxon>
        <taxon>Papilionoideae</taxon>
        <taxon>50 kb inversion clade</taxon>
        <taxon>NPAAA clade</taxon>
        <taxon>indigoferoid/millettioid clade</taxon>
        <taxon>Phaseoleae</taxon>
        <taxon>Vigna</taxon>
    </lineage>
</organism>
<comment type="catalytic activity">
    <reaction evidence="6">
        <text>Cleaves type-1 transmembrane domains using a catalytic dyad composed of serine and histidine that are contributed by different transmembrane domains.</text>
        <dbReference type="EC" id="3.4.21.105"/>
    </reaction>
</comment>
<dbReference type="InterPro" id="IPR002610">
    <property type="entry name" value="Peptidase_S54_rhomboid-like"/>
</dbReference>
<evidence type="ECO:0000256" key="4">
    <source>
        <dbReference type="ARBA" id="ARBA00022989"/>
    </source>
</evidence>
<evidence type="ECO:0000256" key="1">
    <source>
        <dbReference type="ARBA" id="ARBA00004141"/>
    </source>
</evidence>
<feature type="transmembrane region" description="Helical" evidence="6">
    <location>
        <begin position="268"/>
        <end position="292"/>
    </location>
</feature>
<dbReference type="Proteomes" id="UP000743370">
    <property type="component" value="Unassembled WGS sequence"/>
</dbReference>
<dbReference type="AlphaFoldDB" id="A0A8T0KKX5"/>
<accession>A0A8T0KKX5</accession>
<dbReference type="EMBL" id="JABFOF010000004">
    <property type="protein sequence ID" value="KAG2399908.1"/>
    <property type="molecule type" value="Genomic_DNA"/>
</dbReference>
<dbReference type="SUPFAM" id="SSF144091">
    <property type="entry name" value="Rhomboid-like"/>
    <property type="match status" value="1"/>
</dbReference>
<reference evidence="8 9" key="1">
    <citation type="submission" date="2020-05" db="EMBL/GenBank/DDBJ databases">
        <title>Vigna angularis (adzuki bean) Var. LongXiaoDou No. 4 denovo assembly.</title>
        <authorList>
            <person name="Xiang H."/>
        </authorList>
    </citation>
    <scope>NUCLEOTIDE SEQUENCE [LARGE SCALE GENOMIC DNA]</scope>
    <source>
        <tissue evidence="8">Leaf</tissue>
    </source>
</reference>
<comment type="function">
    <text evidence="6">Serine protease involved in intramembrane proteolysis.</text>
</comment>
<evidence type="ECO:0000256" key="2">
    <source>
        <dbReference type="ARBA" id="ARBA00009045"/>
    </source>
</evidence>